<keyword evidence="3 4" id="KW-0067">ATP-binding</keyword>
<keyword evidence="1" id="KW-0677">Repeat</keyword>
<dbReference type="SUPFAM" id="SSF52129">
    <property type="entry name" value="Caspase-like"/>
    <property type="match status" value="1"/>
</dbReference>
<dbReference type="SMART" id="SM00382">
    <property type="entry name" value="AAA"/>
    <property type="match status" value="3"/>
</dbReference>
<evidence type="ECO:0000313" key="7">
    <source>
        <dbReference type="Proteomes" id="UP000256269"/>
    </source>
</evidence>
<evidence type="ECO:0000256" key="2">
    <source>
        <dbReference type="ARBA" id="ARBA00022741"/>
    </source>
</evidence>
<feature type="binding site" evidence="4">
    <location>
        <begin position="592"/>
        <end position="599"/>
    </location>
    <ligand>
        <name>ATP</name>
        <dbReference type="ChEBI" id="CHEBI:30616"/>
    </ligand>
</feature>
<sequence length="1386" mass="151074">MGRRLALLVATSTYGAAKLHALPAPAQEAPLLARLLQDDRIGAFDEVHYLVNAHKSEVERNIEDLFRDRDQDDLVLLHISGHGLKNDHDRLFFATSDTNLDRLHSTAVSATLVHQLLEECDAQAKVVLLDCCFSGVFPKGLVPKGGGRVDVRAELGHGTYVITASDDVQEYAFEGRRTVANEEQSYSRFTDAVINGLSSGAADVDEDGQITASDLYRYLYDQIKASGRQTPKEAGDRGGSCVIAWRPDRRLHAGEQAPLLDTMLAEADDGAKFAVPIGLAHQVDRRSDGVRRLDLAGQDGHVAVVGRIQSGKSTLVHTLMAGLAHNRTPAEVSFYCLGLFSRLGHVRAVAASFEAATAARLLTQLESIINDRAREFRQRGIHGAGTFRELRRRGMLSGRDNSDVFLIIDGWEQFALDVADFVPQVARIASRGLDHCVHVVVTARSWSELPPQITALLRGRIELALDDPRESKISPELAATLPDEPGWGLHGRTRFVAALPWAEQQDFDYEQFAAEPAAVDPLPALGQPPTLLHLLGVDGTPDGFDLATGWQRRTRAEQLRVAFGVDELGQPVVLDIKEAAEGGMGPHGLCIGATGSGKSELLRTLTTALMVANSPEDLNLLLIDFKGGATFLGLEQAPHVTAVVTNLVDDLSLVDRMRDALAGEVARRQEALAKAGNCRSLWEYQQARRSGQELAPLPVLLVCVDEFSELLTAKPDFLDVFVQIGRVGRSLGVHLLLSSQRLEEGRLRGLDTYLSYRIGLRTFSAVESRSVLGVPDAYELPPIPGSGYLAALGEPMTRFKAAYVSQPTVGGRTELEAIVERMAGQGTSAHQIWLPPLTESPSLDMLLPRMIRTPGRGLFPQGYQAYLQVPLGLVDKPFEQRRDLFWADFSGAAGHAAVVGGPQSGKSMLLRTLIMSLSLTHTPRDVQFYALDLGGGSLAALEALPHVGGVASRLEPDKAHRIVAELANLVADRERLFRENLIDGMVDFRRRHGDRAFSEHPYGDVFLIIDGWLNFRQEFEALEQTVMTLLARGLQYGVHVVVTANRWAEIRPAAKDLIGTRLELRLGDPSESEIDRRTAATVPAGQPGRGLTSEKLHFVTALPRIDASSDGDLHGATQHAVATIAEAWGGPPAPPVRLLPELLPYQQLPQPTVDSDRMIPIGVDQDRLAPVFLNFDGEPHFCVFGDGESGKTNLLRTIVRGIMTRYTTSEAVVMLVDYRRTLLGFVDTDHLLAYAVSGNQLTDIIGDVTASLKGRLPGPDVTQEQLRSRTWWRGPEVFVVVDDYDLVVTQGANPLLPLAEFLPQAKDVGLHLVVARRSGGASRALFDPVIGKLREIATSGMVLSCSPDEGVLLGSYKPQILPPGRGALVTRRRGQQLIQTARLDAE</sequence>
<dbReference type="InterPro" id="IPR002543">
    <property type="entry name" value="FtsK_dom"/>
</dbReference>
<feature type="binding site" evidence="4">
    <location>
        <begin position="306"/>
        <end position="313"/>
    </location>
    <ligand>
        <name>ATP</name>
        <dbReference type="ChEBI" id="CHEBI:30616"/>
    </ligand>
</feature>
<keyword evidence="2 4" id="KW-0547">Nucleotide-binding</keyword>
<feature type="binding site" evidence="4">
    <location>
        <begin position="1185"/>
        <end position="1192"/>
    </location>
    <ligand>
        <name>ATP</name>
        <dbReference type="ChEBI" id="CHEBI:30616"/>
    </ligand>
</feature>
<dbReference type="InterPro" id="IPR023837">
    <property type="entry name" value="EccCb-like_Actinobacteria"/>
</dbReference>
<feature type="binding site" evidence="4">
    <location>
        <begin position="900"/>
        <end position="907"/>
    </location>
    <ligand>
        <name>ATP</name>
        <dbReference type="ChEBI" id="CHEBI:30616"/>
    </ligand>
</feature>
<dbReference type="Gene3D" id="3.40.50.1460">
    <property type="match status" value="1"/>
</dbReference>
<evidence type="ECO:0000259" key="5">
    <source>
        <dbReference type="PROSITE" id="PS50901"/>
    </source>
</evidence>
<evidence type="ECO:0000256" key="3">
    <source>
        <dbReference type="ARBA" id="ARBA00022840"/>
    </source>
</evidence>
<evidence type="ECO:0000256" key="4">
    <source>
        <dbReference type="PROSITE-ProRule" id="PRU00289"/>
    </source>
</evidence>
<gene>
    <name evidence="6" type="ORF">BCF44_103700</name>
</gene>
<reference evidence="6 7" key="1">
    <citation type="submission" date="2018-08" db="EMBL/GenBank/DDBJ databases">
        <title>Genomic Encyclopedia of Archaeal and Bacterial Type Strains, Phase II (KMG-II): from individual species to whole genera.</title>
        <authorList>
            <person name="Goeker M."/>
        </authorList>
    </citation>
    <scope>NUCLEOTIDE SEQUENCE [LARGE SCALE GENOMIC DNA]</scope>
    <source>
        <strain evidence="6 7">DSM 45791</strain>
    </source>
</reference>
<dbReference type="EMBL" id="QUNO01000003">
    <property type="protein sequence ID" value="REH52248.1"/>
    <property type="molecule type" value="Genomic_DNA"/>
</dbReference>
<dbReference type="InterPro" id="IPR027417">
    <property type="entry name" value="P-loop_NTPase"/>
</dbReference>
<dbReference type="InterPro" id="IPR029030">
    <property type="entry name" value="Caspase-like_dom_sf"/>
</dbReference>
<dbReference type="PANTHER" id="PTHR22683">
    <property type="entry name" value="SPORULATION PROTEIN RELATED"/>
    <property type="match status" value="1"/>
</dbReference>
<dbReference type="InterPro" id="IPR018247">
    <property type="entry name" value="EF_Hand_1_Ca_BS"/>
</dbReference>
<dbReference type="Gene3D" id="3.40.50.300">
    <property type="entry name" value="P-loop containing nucleotide triphosphate hydrolases"/>
    <property type="match status" value="4"/>
</dbReference>
<comment type="caution">
    <text evidence="6">The sequence shown here is derived from an EMBL/GenBank/DDBJ whole genome shotgun (WGS) entry which is preliminary data.</text>
</comment>
<dbReference type="InterPro" id="IPR011600">
    <property type="entry name" value="Pept_C14_caspase"/>
</dbReference>
<organism evidence="6 7">
    <name type="scientific">Kutzneria buriramensis</name>
    <dbReference type="NCBI Taxonomy" id="1045776"/>
    <lineage>
        <taxon>Bacteria</taxon>
        <taxon>Bacillati</taxon>
        <taxon>Actinomycetota</taxon>
        <taxon>Actinomycetes</taxon>
        <taxon>Pseudonocardiales</taxon>
        <taxon>Pseudonocardiaceae</taxon>
        <taxon>Kutzneria</taxon>
    </lineage>
</organism>
<dbReference type="InterPro" id="IPR003593">
    <property type="entry name" value="AAA+_ATPase"/>
</dbReference>
<dbReference type="PANTHER" id="PTHR22683:SF1">
    <property type="entry name" value="TYPE VII SECRETION SYSTEM PROTEIN ESSC"/>
    <property type="match status" value="1"/>
</dbReference>
<dbReference type="NCBIfam" id="NF047832">
    <property type="entry name" value="caspase_w_EACC1"/>
    <property type="match status" value="1"/>
</dbReference>
<dbReference type="PROSITE" id="PS00018">
    <property type="entry name" value="EF_HAND_1"/>
    <property type="match status" value="1"/>
</dbReference>
<dbReference type="Pfam" id="PF00656">
    <property type="entry name" value="Peptidase_C14"/>
    <property type="match status" value="1"/>
</dbReference>
<evidence type="ECO:0000256" key="1">
    <source>
        <dbReference type="ARBA" id="ARBA00022737"/>
    </source>
</evidence>
<feature type="domain" description="FtsK" evidence="5">
    <location>
        <begin position="1168"/>
        <end position="1352"/>
    </location>
</feature>
<dbReference type="Pfam" id="PF01580">
    <property type="entry name" value="FtsK_SpoIIIE"/>
    <property type="match status" value="3"/>
</dbReference>
<name>A0A3E0I0K6_9PSEU</name>
<dbReference type="OrthoDB" id="9807790at2"/>
<proteinExistence type="predicted"/>
<evidence type="ECO:0000313" key="6">
    <source>
        <dbReference type="EMBL" id="REH52248.1"/>
    </source>
</evidence>
<dbReference type="Proteomes" id="UP000256269">
    <property type="component" value="Unassembled WGS sequence"/>
</dbReference>
<dbReference type="GO" id="GO:0006508">
    <property type="term" value="P:proteolysis"/>
    <property type="evidence" value="ECO:0007669"/>
    <property type="project" value="InterPro"/>
</dbReference>
<protein>
    <submittedName>
        <fullName evidence="6">S-DNA-T family DNA segregation ATPase FtsK/SpoIIIE</fullName>
    </submittedName>
</protein>
<feature type="domain" description="FtsK" evidence="5">
    <location>
        <begin position="569"/>
        <end position="769"/>
    </location>
</feature>
<dbReference type="SUPFAM" id="SSF52540">
    <property type="entry name" value="P-loop containing nucleoside triphosphate hydrolases"/>
    <property type="match status" value="4"/>
</dbReference>
<dbReference type="GO" id="GO:0005524">
    <property type="term" value="F:ATP binding"/>
    <property type="evidence" value="ECO:0007669"/>
    <property type="project" value="UniProtKB-UniRule"/>
</dbReference>
<accession>A0A3E0I0K6</accession>
<dbReference type="GO" id="GO:0004197">
    <property type="term" value="F:cysteine-type endopeptidase activity"/>
    <property type="evidence" value="ECO:0007669"/>
    <property type="project" value="InterPro"/>
</dbReference>
<feature type="domain" description="FtsK" evidence="5">
    <location>
        <begin position="287"/>
        <end position="472"/>
    </location>
</feature>
<dbReference type="NCBIfam" id="TIGR03925">
    <property type="entry name" value="T7SS_EccC_b"/>
    <property type="match status" value="1"/>
</dbReference>
<dbReference type="RefSeq" id="WP_116174211.1">
    <property type="nucleotide sequence ID" value="NZ_CP144375.1"/>
</dbReference>
<dbReference type="InterPro" id="IPR050206">
    <property type="entry name" value="FtsK/SpoIIIE/SftA"/>
</dbReference>
<dbReference type="GO" id="GO:0003677">
    <property type="term" value="F:DNA binding"/>
    <property type="evidence" value="ECO:0007669"/>
    <property type="project" value="InterPro"/>
</dbReference>
<dbReference type="PROSITE" id="PS50901">
    <property type="entry name" value="FTSK"/>
    <property type="match status" value="4"/>
</dbReference>
<feature type="domain" description="FtsK" evidence="5">
    <location>
        <begin position="881"/>
        <end position="1073"/>
    </location>
</feature>
<keyword evidence="7" id="KW-1185">Reference proteome</keyword>